<organism evidence="7 8">
    <name type="scientific">Paramormyrops kingsleyae</name>
    <dbReference type="NCBI Taxonomy" id="1676925"/>
    <lineage>
        <taxon>Eukaryota</taxon>
        <taxon>Metazoa</taxon>
        <taxon>Chordata</taxon>
        <taxon>Craniata</taxon>
        <taxon>Vertebrata</taxon>
        <taxon>Euteleostomi</taxon>
        <taxon>Actinopterygii</taxon>
        <taxon>Neopterygii</taxon>
        <taxon>Teleostei</taxon>
        <taxon>Osteoglossocephala</taxon>
        <taxon>Osteoglossomorpha</taxon>
        <taxon>Osteoglossiformes</taxon>
        <taxon>Mormyridae</taxon>
        <taxon>Paramormyrops</taxon>
    </lineage>
</organism>
<dbReference type="InterPro" id="IPR006214">
    <property type="entry name" value="Bax_inhibitor_1-related"/>
</dbReference>
<evidence type="ECO:0000313" key="8">
    <source>
        <dbReference type="Proteomes" id="UP000261540"/>
    </source>
</evidence>
<dbReference type="PANTHER" id="PTHR23291:SF47">
    <property type="entry name" value="TRANSMEMBRANE BAX INHIBITOR MOTIF CONTAINING 7"/>
    <property type="match status" value="1"/>
</dbReference>
<accession>A0A3B3SJ38</accession>
<comment type="similarity">
    <text evidence="5">Belongs to the BI1 family.</text>
</comment>
<dbReference type="GO" id="GO:0016020">
    <property type="term" value="C:membrane"/>
    <property type="evidence" value="ECO:0007669"/>
    <property type="project" value="UniProtKB-SubCell"/>
</dbReference>
<dbReference type="GeneID" id="111840892"/>
<evidence type="ECO:0000256" key="1">
    <source>
        <dbReference type="ARBA" id="ARBA00004141"/>
    </source>
</evidence>
<feature type="transmembrane region" description="Helical" evidence="5">
    <location>
        <begin position="176"/>
        <end position="194"/>
    </location>
</feature>
<protein>
    <submittedName>
        <fullName evidence="7">Zgc:110410</fullName>
    </submittedName>
</protein>
<dbReference type="KEGG" id="pki:111840892"/>
<evidence type="ECO:0000256" key="2">
    <source>
        <dbReference type="ARBA" id="ARBA00022692"/>
    </source>
</evidence>
<feature type="transmembrane region" description="Helical" evidence="5">
    <location>
        <begin position="266"/>
        <end position="288"/>
    </location>
</feature>
<evidence type="ECO:0000313" key="7">
    <source>
        <dbReference type="Ensembl" id="ENSPKIP00000030764.1"/>
    </source>
</evidence>
<keyword evidence="3 5" id="KW-1133">Transmembrane helix</keyword>
<reference evidence="7" key="1">
    <citation type="submission" date="2025-08" db="UniProtKB">
        <authorList>
            <consortium name="Ensembl"/>
        </authorList>
    </citation>
    <scope>IDENTIFICATION</scope>
</reference>
<dbReference type="PANTHER" id="PTHR23291">
    <property type="entry name" value="BAX INHIBITOR-RELATED"/>
    <property type="match status" value="1"/>
</dbReference>
<feature type="transmembrane region" description="Helical" evidence="5">
    <location>
        <begin position="206"/>
        <end position="225"/>
    </location>
</feature>
<proteinExistence type="inferred from homology"/>
<dbReference type="RefSeq" id="XP_023661985.1">
    <property type="nucleotide sequence ID" value="XM_023806217.2"/>
</dbReference>
<feature type="region of interest" description="Disordered" evidence="6">
    <location>
        <begin position="1"/>
        <end position="23"/>
    </location>
</feature>
<keyword evidence="2 5" id="KW-0812">Transmembrane</keyword>
<feature type="transmembrane region" description="Helical" evidence="5">
    <location>
        <begin position="119"/>
        <end position="137"/>
    </location>
</feature>
<feature type="compositionally biased region" description="Basic and acidic residues" evidence="6">
    <location>
        <begin position="1"/>
        <end position="10"/>
    </location>
</feature>
<dbReference type="GeneTree" id="ENSGT01050000244890"/>
<keyword evidence="4 5" id="KW-0472">Membrane</keyword>
<name>A0A3B3SJ38_9TELE</name>
<dbReference type="OrthoDB" id="7933078at2759"/>
<evidence type="ECO:0000256" key="4">
    <source>
        <dbReference type="ARBA" id="ARBA00023136"/>
    </source>
</evidence>
<keyword evidence="8" id="KW-1185">Reference proteome</keyword>
<feature type="transmembrane region" description="Helical" evidence="5">
    <location>
        <begin position="149"/>
        <end position="170"/>
    </location>
</feature>
<feature type="transmembrane region" description="Helical" evidence="5">
    <location>
        <begin position="231"/>
        <end position="254"/>
    </location>
</feature>
<feature type="transmembrane region" description="Helical" evidence="5">
    <location>
        <begin position="86"/>
        <end position="107"/>
    </location>
</feature>
<dbReference type="AlphaFoldDB" id="A0A3B3SJ38"/>
<comment type="subcellular location">
    <subcellularLocation>
        <location evidence="1">Membrane</location>
        <topology evidence="1">Multi-pass membrane protein</topology>
    </subcellularLocation>
</comment>
<evidence type="ECO:0000256" key="5">
    <source>
        <dbReference type="RuleBase" id="RU004379"/>
    </source>
</evidence>
<sequence>MEKTLSERVEPPPPYNPAGFSNPYPAGPELQNSQGKVAVVSPACDYDSLGCAAGPIPASPPSYSQNLEDISCFSDGILRRGFVRKVYLTLMVQLLATTGIICAFLYWKELNEWTRSNYWFTYVMMAATIICVIILSCCRNVRRKVPQNFIFLGLFTVTEGLMLGSVTVYFTADAVMWAVGATALVSFALSVFAMQSKWDFTASIGILWAVGWSLVAFGILCAILRSQYLNIVYACLGTVVFSVYLVVDTQLMLGGKHRYSVSPEEYIFAALNLYLDVITIFLFLLQLIGLAR</sequence>
<dbReference type="Pfam" id="PF01027">
    <property type="entry name" value="Bax1-I"/>
    <property type="match status" value="1"/>
</dbReference>
<dbReference type="Ensembl" id="ENSPKIT00000011592.1">
    <property type="protein sequence ID" value="ENSPKIP00000030764.1"/>
    <property type="gene ID" value="ENSPKIG00000011495.1"/>
</dbReference>
<evidence type="ECO:0000256" key="3">
    <source>
        <dbReference type="ARBA" id="ARBA00022989"/>
    </source>
</evidence>
<evidence type="ECO:0000256" key="6">
    <source>
        <dbReference type="SAM" id="MobiDB-lite"/>
    </source>
</evidence>
<reference evidence="7" key="2">
    <citation type="submission" date="2025-09" db="UniProtKB">
        <authorList>
            <consortium name="Ensembl"/>
        </authorList>
    </citation>
    <scope>IDENTIFICATION</scope>
</reference>
<dbReference type="CDD" id="cd10428">
    <property type="entry name" value="LFG_like"/>
    <property type="match status" value="1"/>
</dbReference>
<dbReference type="Proteomes" id="UP000261540">
    <property type="component" value="Unplaced"/>
</dbReference>